<dbReference type="PaxDb" id="3880-AES95075"/>
<reference evidence="3" key="3">
    <citation type="submission" date="2015-04" db="UniProtKB">
        <authorList>
            <consortium name="EnsemblPlants"/>
        </authorList>
    </citation>
    <scope>IDENTIFICATION</scope>
    <source>
        <strain evidence="3">cv. Jemalong A17</strain>
    </source>
</reference>
<gene>
    <name evidence="2" type="ordered locus">MTR_5g021480</name>
</gene>
<protein>
    <submittedName>
        <fullName evidence="2">Transmembrane protein, putative</fullName>
    </submittedName>
</protein>
<keyword evidence="4" id="KW-1185">Reference proteome</keyword>
<reference evidence="2 4" key="1">
    <citation type="journal article" date="2011" name="Nature">
        <title>The Medicago genome provides insight into the evolution of rhizobial symbioses.</title>
        <authorList>
            <person name="Young N.D."/>
            <person name="Debelle F."/>
            <person name="Oldroyd G.E."/>
            <person name="Geurts R."/>
            <person name="Cannon S.B."/>
            <person name="Udvardi M.K."/>
            <person name="Benedito V.A."/>
            <person name="Mayer K.F."/>
            <person name="Gouzy J."/>
            <person name="Schoof H."/>
            <person name="Van de Peer Y."/>
            <person name="Proost S."/>
            <person name="Cook D.R."/>
            <person name="Meyers B.C."/>
            <person name="Spannagl M."/>
            <person name="Cheung F."/>
            <person name="De Mita S."/>
            <person name="Krishnakumar V."/>
            <person name="Gundlach H."/>
            <person name="Zhou S."/>
            <person name="Mudge J."/>
            <person name="Bharti A.K."/>
            <person name="Murray J.D."/>
            <person name="Naoumkina M.A."/>
            <person name="Rosen B."/>
            <person name="Silverstein K.A."/>
            <person name="Tang H."/>
            <person name="Rombauts S."/>
            <person name="Zhao P.X."/>
            <person name="Zhou P."/>
            <person name="Barbe V."/>
            <person name="Bardou P."/>
            <person name="Bechner M."/>
            <person name="Bellec A."/>
            <person name="Berger A."/>
            <person name="Berges H."/>
            <person name="Bidwell S."/>
            <person name="Bisseling T."/>
            <person name="Choisne N."/>
            <person name="Couloux A."/>
            <person name="Denny R."/>
            <person name="Deshpande S."/>
            <person name="Dai X."/>
            <person name="Doyle J.J."/>
            <person name="Dudez A.M."/>
            <person name="Farmer A.D."/>
            <person name="Fouteau S."/>
            <person name="Franken C."/>
            <person name="Gibelin C."/>
            <person name="Gish J."/>
            <person name="Goldstein S."/>
            <person name="Gonzalez A.J."/>
            <person name="Green P.J."/>
            <person name="Hallab A."/>
            <person name="Hartog M."/>
            <person name="Hua A."/>
            <person name="Humphray S.J."/>
            <person name="Jeong D.H."/>
            <person name="Jing Y."/>
            <person name="Jocker A."/>
            <person name="Kenton S.M."/>
            <person name="Kim D.J."/>
            <person name="Klee K."/>
            <person name="Lai H."/>
            <person name="Lang C."/>
            <person name="Lin S."/>
            <person name="Macmil S.L."/>
            <person name="Magdelenat G."/>
            <person name="Matthews L."/>
            <person name="McCorrison J."/>
            <person name="Monaghan E.L."/>
            <person name="Mun J.H."/>
            <person name="Najar F.Z."/>
            <person name="Nicholson C."/>
            <person name="Noirot C."/>
            <person name="O'Bleness M."/>
            <person name="Paule C.R."/>
            <person name="Poulain J."/>
            <person name="Prion F."/>
            <person name="Qin B."/>
            <person name="Qu C."/>
            <person name="Retzel E.F."/>
            <person name="Riddle C."/>
            <person name="Sallet E."/>
            <person name="Samain S."/>
            <person name="Samson N."/>
            <person name="Sanders I."/>
            <person name="Saurat O."/>
            <person name="Scarpelli C."/>
            <person name="Schiex T."/>
            <person name="Segurens B."/>
            <person name="Severin A.J."/>
            <person name="Sherrier D.J."/>
            <person name="Shi R."/>
            <person name="Sims S."/>
            <person name="Singer S.R."/>
            <person name="Sinharoy S."/>
            <person name="Sterck L."/>
            <person name="Viollet A."/>
            <person name="Wang B.B."/>
            <person name="Wang K."/>
            <person name="Wang M."/>
            <person name="Wang X."/>
            <person name="Warfsmann J."/>
            <person name="Weissenbach J."/>
            <person name="White D.D."/>
            <person name="White J.D."/>
            <person name="Wiley G.B."/>
            <person name="Wincker P."/>
            <person name="Xing Y."/>
            <person name="Yang L."/>
            <person name="Yao Z."/>
            <person name="Ying F."/>
            <person name="Zhai J."/>
            <person name="Zhou L."/>
            <person name="Zuber A."/>
            <person name="Denarie J."/>
            <person name="Dixon R.A."/>
            <person name="May G.D."/>
            <person name="Schwartz D.C."/>
            <person name="Rogers J."/>
            <person name="Quetier F."/>
            <person name="Town C.D."/>
            <person name="Roe B.A."/>
        </authorList>
    </citation>
    <scope>NUCLEOTIDE SEQUENCE [LARGE SCALE GENOMIC DNA]</scope>
    <source>
        <strain evidence="2">A17</strain>
        <strain evidence="3 4">cv. Jemalong A17</strain>
    </source>
</reference>
<organism evidence="2 4">
    <name type="scientific">Medicago truncatula</name>
    <name type="common">Barrel medic</name>
    <name type="synonym">Medicago tribuloides</name>
    <dbReference type="NCBI Taxonomy" id="3880"/>
    <lineage>
        <taxon>Eukaryota</taxon>
        <taxon>Viridiplantae</taxon>
        <taxon>Streptophyta</taxon>
        <taxon>Embryophyta</taxon>
        <taxon>Tracheophyta</taxon>
        <taxon>Spermatophyta</taxon>
        <taxon>Magnoliopsida</taxon>
        <taxon>eudicotyledons</taxon>
        <taxon>Gunneridae</taxon>
        <taxon>Pentapetalae</taxon>
        <taxon>rosids</taxon>
        <taxon>fabids</taxon>
        <taxon>Fabales</taxon>
        <taxon>Fabaceae</taxon>
        <taxon>Papilionoideae</taxon>
        <taxon>50 kb inversion clade</taxon>
        <taxon>NPAAA clade</taxon>
        <taxon>Hologalegina</taxon>
        <taxon>IRL clade</taxon>
        <taxon>Trifolieae</taxon>
        <taxon>Medicago</taxon>
    </lineage>
</organism>
<keyword evidence="1" id="KW-1133">Transmembrane helix</keyword>
<reference evidence="2 4" key="2">
    <citation type="journal article" date="2014" name="BMC Genomics">
        <title>An improved genome release (version Mt4.0) for the model legume Medicago truncatula.</title>
        <authorList>
            <person name="Tang H."/>
            <person name="Krishnakumar V."/>
            <person name="Bidwell S."/>
            <person name="Rosen B."/>
            <person name="Chan A."/>
            <person name="Zhou S."/>
            <person name="Gentzbittel L."/>
            <person name="Childs K.L."/>
            <person name="Yandell M."/>
            <person name="Gundlach H."/>
            <person name="Mayer K.F."/>
            <person name="Schwartz D.C."/>
            <person name="Town C.D."/>
        </authorList>
    </citation>
    <scope>GENOME REANNOTATION</scope>
    <source>
        <strain evidence="3 4">cv. Jemalong A17</strain>
    </source>
</reference>
<sequence length="120" mass="13255">MAVTGGMNTLTSAEESVFNLRKAWMGDSFPSILISCYPGDGTVSDLVMFIFFCIIFFPTTGSGLGRSKMALRPWRVGSEVKAIRKNHNHGISLFISIFTMLPSYLSYDLCARANSFLNIV</sequence>
<evidence type="ECO:0000313" key="4">
    <source>
        <dbReference type="Proteomes" id="UP000002051"/>
    </source>
</evidence>
<dbReference type="EnsemblPlants" id="AES95075">
    <property type="protein sequence ID" value="AES95075"/>
    <property type="gene ID" value="MTR_5g021480"/>
</dbReference>
<proteinExistence type="predicted"/>
<keyword evidence="1" id="KW-0472">Membrane</keyword>
<dbReference type="Proteomes" id="UP000002051">
    <property type="component" value="Chromosome 5"/>
</dbReference>
<feature type="transmembrane region" description="Helical" evidence="1">
    <location>
        <begin position="86"/>
        <end position="107"/>
    </location>
</feature>
<evidence type="ECO:0000313" key="2">
    <source>
        <dbReference type="EMBL" id="AES95075.1"/>
    </source>
</evidence>
<accession>G7KGD3</accession>
<keyword evidence="1 2" id="KW-0812">Transmembrane</keyword>
<evidence type="ECO:0000313" key="3">
    <source>
        <dbReference type="EnsemblPlants" id="AES95075"/>
    </source>
</evidence>
<name>G7KGD3_MEDTR</name>
<evidence type="ECO:0000256" key="1">
    <source>
        <dbReference type="SAM" id="Phobius"/>
    </source>
</evidence>
<dbReference type="HOGENOM" id="CLU_2053131_0_0_1"/>
<feature type="transmembrane region" description="Helical" evidence="1">
    <location>
        <begin position="46"/>
        <end position="65"/>
    </location>
</feature>
<dbReference type="EMBL" id="CM001221">
    <property type="protein sequence ID" value="AES95075.1"/>
    <property type="molecule type" value="Genomic_DNA"/>
</dbReference>
<dbReference type="AlphaFoldDB" id="G7KGD3"/>